<dbReference type="EMBL" id="SKBN01000164">
    <property type="protein sequence ID" value="TGJ81532.1"/>
    <property type="molecule type" value="Genomic_DNA"/>
</dbReference>
<feature type="region of interest" description="Disordered" evidence="1">
    <location>
        <begin position="40"/>
        <end position="60"/>
    </location>
</feature>
<dbReference type="STRING" id="37992.A0A4Z0YYT2"/>
<evidence type="ECO:0000313" key="3">
    <source>
        <dbReference type="EMBL" id="TGJ81532.1"/>
    </source>
</evidence>
<protein>
    <submittedName>
        <fullName evidence="3">Uncharacterized protein</fullName>
    </submittedName>
</protein>
<keyword evidence="2" id="KW-1133">Transmembrane helix</keyword>
<keyword evidence="2" id="KW-0812">Transmembrane</keyword>
<feature type="region of interest" description="Disordered" evidence="1">
    <location>
        <begin position="165"/>
        <end position="208"/>
    </location>
</feature>
<keyword evidence="4" id="KW-1185">Reference proteome</keyword>
<feature type="region of interest" description="Disordered" evidence="1">
    <location>
        <begin position="450"/>
        <end position="481"/>
    </location>
</feature>
<dbReference type="PANTHER" id="PTHR42032:SF1">
    <property type="entry name" value="YALI0E30679P"/>
    <property type="match status" value="1"/>
</dbReference>
<proteinExistence type="predicted"/>
<feature type="compositionally biased region" description="Polar residues" evidence="1">
    <location>
        <begin position="7"/>
        <end position="18"/>
    </location>
</feature>
<sequence>MADESYASASATTVNPTLSPSDAPPSSFAFRRAATLGQPSPLRRRLSGNHPPSADNNNTFTKLRRRSSTYSDYLETSTDELLNPSKSKAKEDRKSLFVYIPLTLALLPAIAGVFFENGAAFFTDLILLSLAAVFLHWSVTQPWDWYHSAQQLRVVQDELLSDSVFESDSEPESSPPSATTQLEDVPEEKEKEKETKANIQHPPTGGNARWEARQRAAVKELYIHEIMALAWCFVFPMLGAYLLHTIRGQLSRPSEGLVSDYNLTIFLCAAEVRPVSHLIRMLQKRTLHVQAIVAQNPHTQKAITNEQIQALYDRLDELEARNIPKEPSMSNGVRPEAPQQLVESAVGREFHKSVQPELEALSRAMRRYEKKLTLLANQTDNRIEDVKYRLNDAIALAALAAKNSNSQWATRRLVERTVAVVMLPLQVVTAVLTFPFRTASTLFRWKGQPAPESAHRSLRNSKSPVQGRSGSDRVPTRVSRR</sequence>
<evidence type="ECO:0000313" key="4">
    <source>
        <dbReference type="Proteomes" id="UP000297716"/>
    </source>
</evidence>
<reference evidence="3 4" key="1">
    <citation type="submission" date="2019-03" db="EMBL/GenBank/DDBJ databases">
        <title>Draft genome sequence of Xylaria hypoxylon DSM 108379, a ubiquitous saprotrophic-parasitic fungi on hardwood.</title>
        <authorList>
            <person name="Buettner E."/>
            <person name="Leonhardt S."/>
            <person name="Gebauer A.M."/>
            <person name="Liers C."/>
            <person name="Hofrichter M."/>
            <person name="Kellner H."/>
        </authorList>
    </citation>
    <scope>NUCLEOTIDE SEQUENCE [LARGE SCALE GENOMIC DNA]</scope>
    <source>
        <strain evidence="3 4">DSM 108379</strain>
    </source>
</reference>
<accession>A0A4Z0YYT2</accession>
<keyword evidence="2" id="KW-0472">Membrane</keyword>
<feature type="region of interest" description="Disordered" evidence="1">
    <location>
        <begin position="1"/>
        <end position="27"/>
    </location>
</feature>
<dbReference type="PANTHER" id="PTHR42032">
    <property type="entry name" value="YALI0E30679P"/>
    <property type="match status" value="1"/>
</dbReference>
<comment type="caution">
    <text evidence="3">The sequence shown here is derived from an EMBL/GenBank/DDBJ whole genome shotgun (WGS) entry which is preliminary data.</text>
</comment>
<evidence type="ECO:0000256" key="2">
    <source>
        <dbReference type="SAM" id="Phobius"/>
    </source>
</evidence>
<feature type="transmembrane region" description="Helical" evidence="2">
    <location>
        <begin position="96"/>
        <end position="115"/>
    </location>
</feature>
<dbReference type="AlphaFoldDB" id="A0A4Z0YYT2"/>
<feature type="compositionally biased region" description="Polar residues" evidence="1">
    <location>
        <begin position="460"/>
        <end position="469"/>
    </location>
</feature>
<dbReference type="Proteomes" id="UP000297716">
    <property type="component" value="Unassembled WGS sequence"/>
</dbReference>
<gene>
    <name evidence="3" type="ORF">E0Z10_g7231</name>
</gene>
<organism evidence="3 4">
    <name type="scientific">Xylaria hypoxylon</name>
    <dbReference type="NCBI Taxonomy" id="37992"/>
    <lineage>
        <taxon>Eukaryota</taxon>
        <taxon>Fungi</taxon>
        <taxon>Dikarya</taxon>
        <taxon>Ascomycota</taxon>
        <taxon>Pezizomycotina</taxon>
        <taxon>Sordariomycetes</taxon>
        <taxon>Xylariomycetidae</taxon>
        <taxon>Xylariales</taxon>
        <taxon>Xylariaceae</taxon>
        <taxon>Xylaria</taxon>
    </lineage>
</organism>
<feature type="transmembrane region" description="Helical" evidence="2">
    <location>
        <begin position="121"/>
        <end position="139"/>
    </location>
</feature>
<feature type="transmembrane region" description="Helical" evidence="2">
    <location>
        <begin position="221"/>
        <end position="243"/>
    </location>
</feature>
<evidence type="ECO:0000256" key="1">
    <source>
        <dbReference type="SAM" id="MobiDB-lite"/>
    </source>
</evidence>
<dbReference type="OrthoDB" id="5422510at2759"/>
<name>A0A4Z0YYT2_9PEZI</name>